<reference evidence="7" key="1">
    <citation type="submission" date="2021-02" db="EMBL/GenBank/DDBJ databases">
        <authorList>
            <person name="Dougan E. K."/>
            <person name="Rhodes N."/>
            <person name="Thang M."/>
            <person name="Chan C."/>
        </authorList>
    </citation>
    <scope>NUCLEOTIDE SEQUENCE</scope>
</reference>
<feature type="compositionally biased region" description="Low complexity" evidence="5">
    <location>
        <begin position="378"/>
        <end position="392"/>
    </location>
</feature>
<dbReference type="PROSITE" id="PS51321">
    <property type="entry name" value="TFIIS_CENTRAL"/>
    <property type="match status" value="1"/>
</dbReference>
<protein>
    <submittedName>
        <fullName evidence="7">Tcea1 protein</fullName>
    </submittedName>
</protein>
<feature type="domain" description="TFIIS central" evidence="6">
    <location>
        <begin position="216"/>
        <end position="327"/>
    </location>
</feature>
<dbReference type="GO" id="GO:0006351">
    <property type="term" value="P:DNA-templated transcription"/>
    <property type="evidence" value="ECO:0007669"/>
    <property type="project" value="InterPro"/>
</dbReference>
<dbReference type="SMART" id="SM00510">
    <property type="entry name" value="TFS2M"/>
    <property type="match status" value="1"/>
</dbReference>
<keyword evidence="1" id="KW-0479">Metal-binding</keyword>
<evidence type="ECO:0000256" key="4">
    <source>
        <dbReference type="ARBA" id="ARBA00023242"/>
    </source>
</evidence>
<keyword evidence="2" id="KW-0863">Zinc-finger</keyword>
<keyword evidence="3" id="KW-0862">Zinc</keyword>
<evidence type="ECO:0000256" key="5">
    <source>
        <dbReference type="SAM" id="MobiDB-lite"/>
    </source>
</evidence>
<dbReference type="PANTHER" id="PTHR11477:SF0">
    <property type="entry name" value="IP08861P-RELATED"/>
    <property type="match status" value="1"/>
</dbReference>
<dbReference type="InterPro" id="IPR003618">
    <property type="entry name" value="TFIIS_cen_dom"/>
</dbReference>
<name>A0A812WIV2_SYMPI</name>
<dbReference type="Pfam" id="PF07500">
    <property type="entry name" value="TFIIS_M"/>
    <property type="match status" value="1"/>
</dbReference>
<keyword evidence="4" id="KW-0539">Nucleus</keyword>
<dbReference type="Gene3D" id="1.10.472.30">
    <property type="entry name" value="Transcription elongation factor S-II, central domain"/>
    <property type="match status" value="1"/>
</dbReference>
<evidence type="ECO:0000256" key="2">
    <source>
        <dbReference type="ARBA" id="ARBA00022771"/>
    </source>
</evidence>
<evidence type="ECO:0000256" key="3">
    <source>
        <dbReference type="ARBA" id="ARBA00022833"/>
    </source>
</evidence>
<accession>A0A812WIV2</accession>
<proteinExistence type="predicted"/>
<dbReference type="Proteomes" id="UP000649617">
    <property type="component" value="Unassembled WGS sequence"/>
</dbReference>
<sequence length="417" mass="46767">MSRMPSRSRRPHCHRRSSKGSALLPGWQTNWMRPRCPACREPRAKQKRRKCEVFIKRPLSLLSLPPPWRLRELCEERTVSWGSTRRLRSVALLLVYVSRSTRVCRGVFVAQGLPLLGELLSDAVQVLEAGPISEHQEAGMRISACLRCLTALAVGRATMWEHRQILGKAFDRLHRWCSQEKSALAAELRAPTQALTRRWRQQPKPAVQDTPANKALRVKVLELIKQGLEATPASSQATVASEIEAALYTLYAGATSDYRSHARMLRHNMMQPENEALRRRILTGELGAQDLVQMDSRSLAPETLQEKRRAEELAALKSVVIAEGPLKTTVSVPQAFDWRDETYNPSVPKDDEGPREQVTVAENSAEFMEQPTPLRTISTSSAGAGAPSTPEAMATPAPDDDDEQNQDLIRHFSQRVH</sequence>
<feature type="region of interest" description="Disordered" evidence="5">
    <location>
        <begin position="1"/>
        <end position="21"/>
    </location>
</feature>
<evidence type="ECO:0000313" key="7">
    <source>
        <dbReference type="EMBL" id="CAE7684759.1"/>
    </source>
</evidence>
<feature type="compositionally biased region" description="Basic residues" evidence="5">
    <location>
        <begin position="1"/>
        <end position="18"/>
    </location>
</feature>
<dbReference type="InterPro" id="IPR036575">
    <property type="entry name" value="TFIIS_cen_dom_sf"/>
</dbReference>
<dbReference type="OrthoDB" id="436850at2759"/>
<evidence type="ECO:0000259" key="6">
    <source>
        <dbReference type="PROSITE" id="PS51321"/>
    </source>
</evidence>
<evidence type="ECO:0000313" key="8">
    <source>
        <dbReference type="Proteomes" id="UP000649617"/>
    </source>
</evidence>
<dbReference type="SUPFAM" id="SSF46942">
    <property type="entry name" value="Elongation factor TFIIS domain 2"/>
    <property type="match status" value="1"/>
</dbReference>
<dbReference type="GO" id="GO:0008270">
    <property type="term" value="F:zinc ion binding"/>
    <property type="evidence" value="ECO:0007669"/>
    <property type="project" value="UniProtKB-KW"/>
</dbReference>
<evidence type="ECO:0000256" key="1">
    <source>
        <dbReference type="ARBA" id="ARBA00022723"/>
    </source>
</evidence>
<dbReference type="PANTHER" id="PTHR11477">
    <property type="entry name" value="TRANSCRIPTION FACTOR S-II ZINC FINGER DOMAIN-CONTAINING PROTEIN"/>
    <property type="match status" value="1"/>
</dbReference>
<dbReference type="AlphaFoldDB" id="A0A812WIV2"/>
<dbReference type="EMBL" id="CAJNIZ010044312">
    <property type="protein sequence ID" value="CAE7684759.1"/>
    <property type="molecule type" value="Genomic_DNA"/>
</dbReference>
<gene>
    <name evidence="7" type="primary">tcea1</name>
    <name evidence="7" type="ORF">SPIL2461_LOCUS19130</name>
</gene>
<dbReference type="GO" id="GO:0005634">
    <property type="term" value="C:nucleus"/>
    <property type="evidence" value="ECO:0007669"/>
    <property type="project" value="TreeGrafter"/>
</dbReference>
<organism evidence="7 8">
    <name type="scientific">Symbiodinium pilosum</name>
    <name type="common">Dinoflagellate</name>
    <dbReference type="NCBI Taxonomy" id="2952"/>
    <lineage>
        <taxon>Eukaryota</taxon>
        <taxon>Sar</taxon>
        <taxon>Alveolata</taxon>
        <taxon>Dinophyceae</taxon>
        <taxon>Suessiales</taxon>
        <taxon>Symbiodiniaceae</taxon>
        <taxon>Symbiodinium</taxon>
    </lineage>
</organism>
<comment type="caution">
    <text evidence="7">The sequence shown here is derived from an EMBL/GenBank/DDBJ whole genome shotgun (WGS) entry which is preliminary data.</text>
</comment>
<keyword evidence="8" id="KW-1185">Reference proteome</keyword>
<feature type="region of interest" description="Disordered" evidence="5">
    <location>
        <begin position="365"/>
        <end position="417"/>
    </location>
</feature>